<feature type="domain" description="FAD/NAD(P)-binding" evidence="6">
    <location>
        <begin position="6"/>
        <end position="316"/>
    </location>
</feature>
<dbReference type="RefSeq" id="WP_106871509.1">
    <property type="nucleotide sequence ID" value="NZ_CP053841.1"/>
</dbReference>
<keyword evidence="3" id="KW-0285">Flavoprotein</keyword>
<keyword evidence="4" id="KW-0274">FAD</keyword>
<dbReference type="InterPro" id="IPR051169">
    <property type="entry name" value="NADH-Q_oxidoreductase"/>
</dbReference>
<dbReference type="EMBL" id="PDHH01000004">
    <property type="protein sequence ID" value="PSM52016.1"/>
    <property type="molecule type" value="Genomic_DNA"/>
</dbReference>
<evidence type="ECO:0000256" key="2">
    <source>
        <dbReference type="ARBA" id="ARBA00005272"/>
    </source>
</evidence>
<dbReference type="OrthoDB" id="9781621at2"/>
<dbReference type="PANTHER" id="PTHR42913:SF3">
    <property type="entry name" value="64 KDA MITOCHONDRIAL NADH DEHYDROGENASE (EUROFUNG)"/>
    <property type="match status" value="1"/>
</dbReference>
<dbReference type="SUPFAM" id="SSF51905">
    <property type="entry name" value="FAD/NAD(P)-binding domain"/>
    <property type="match status" value="1"/>
</dbReference>
<evidence type="ECO:0000313" key="7">
    <source>
        <dbReference type="EMBL" id="PSM52016.1"/>
    </source>
</evidence>
<evidence type="ECO:0000256" key="3">
    <source>
        <dbReference type="ARBA" id="ARBA00022630"/>
    </source>
</evidence>
<dbReference type="GO" id="GO:0003955">
    <property type="term" value="F:NAD(P)H dehydrogenase (quinone) activity"/>
    <property type="evidence" value="ECO:0007669"/>
    <property type="project" value="TreeGrafter"/>
</dbReference>
<dbReference type="PANTHER" id="PTHR42913">
    <property type="entry name" value="APOPTOSIS-INDUCING FACTOR 1"/>
    <property type="match status" value="1"/>
</dbReference>
<evidence type="ECO:0000256" key="4">
    <source>
        <dbReference type="ARBA" id="ARBA00022827"/>
    </source>
</evidence>
<dbReference type="Pfam" id="PF07992">
    <property type="entry name" value="Pyr_redox_2"/>
    <property type="match status" value="1"/>
</dbReference>
<evidence type="ECO:0000259" key="6">
    <source>
        <dbReference type="Pfam" id="PF07992"/>
    </source>
</evidence>
<dbReference type="AlphaFoldDB" id="A0A2P8R0J0"/>
<name>A0A2P8R0J0_9BACT</name>
<sequence>MKEKPKILVVGAGYAGIAFLKSLDEECFRLGDFTIINKNSYHYHSTMLHKVATAENSGKIMFDLREFLHPEIKIIQQLVLDIDEENHTVTTEFSKFKYDYLICAAGFEKESFNLKGIENAVFIDSYIQASRICEIIKDKFTKALENGTGLSIAVCGSGLTGIEFSASCANMLKKKLEFYRQDSSKFDKFSVNLISSTPRLLTFFSEKISQKILKNLTKLGVKVTHNTRISSLEKYRVNFQNGGYLDADIIVWTAGVRGASVVSQSYIESERGRVKVDSKLKTFDHENVFCIGDVSAVSDGNGGFYPPTAQIACEQGEFLAKEFKAMLENKDFKEEFKFKSHGVICSIGHSYAVANVLGFEMSGVVPAFLKTMVEKKWNMKLLGLKGLIL</sequence>
<organism evidence="7 8">
    <name type="scientific">Campylobacter blaseri</name>
    <dbReference type="NCBI Taxonomy" id="2042961"/>
    <lineage>
        <taxon>Bacteria</taxon>
        <taxon>Pseudomonadati</taxon>
        <taxon>Campylobacterota</taxon>
        <taxon>Epsilonproteobacteria</taxon>
        <taxon>Campylobacterales</taxon>
        <taxon>Campylobacteraceae</taxon>
        <taxon>Campylobacter</taxon>
    </lineage>
</organism>
<evidence type="ECO:0000256" key="5">
    <source>
        <dbReference type="ARBA" id="ARBA00023002"/>
    </source>
</evidence>
<keyword evidence="5" id="KW-0560">Oxidoreductase</keyword>
<dbReference type="InterPro" id="IPR023753">
    <property type="entry name" value="FAD/NAD-binding_dom"/>
</dbReference>
<gene>
    <name evidence="7" type="ORF">CQ405_05480</name>
</gene>
<comment type="caution">
    <text evidence="7">The sequence shown here is derived from an EMBL/GenBank/DDBJ whole genome shotgun (WGS) entry which is preliminary data.</text>
</comment>
<evidence type="ECO:0000256" key="1">
    <source>
        <dbReference type="ARBA" id="ARBA00001974"/>
    </source>
</evidence>
<proteinExistence type="inferred from homology"/>
<comment type="similarity">
    <text evidence="2">Belongs to the NADH dehydrogenase family.</text>
</comment>
<dbReference type="InterPro" id="IPR036188">
    <property type="entry name" value="FAD/NAD-bd_sf"/>
</dbReference>
<dbReference type="GO" id="GO:0019646">
    <property type="term" value="P:aerobic electron transport chain"/>
    <property type="evidence" value="ECO:0007669"/>
    <property type="project" value="TreeGrafter"/>
</dbReference>
<comment type="cofactor">
    <cofactor evidence="1">
        <name>FAD</name>
        <dbReference type="ChEBI" id="CHEBI:57692"/>
    </cofactor>
</comment>
<dbReference type="Gene3D" id="3.50.50.100">
    <property type="match status" value="1"/>
</dbReference>
<dbReference type="Proteomes" id="UP000240535">
    <property type="component" value="Unassembled WGS sequence"/>
</dbReference>
<reference evidence="8" key="1">
    <citation type="submission" date="2017-10" db="EMBL/GenBank/DDBJ databases">
        <title>Campylobacter species from seals.</title>
        <authorList>
            <person name="Gilbert M.J."/>
            <person name="Zomer A.L."/>
            <person name="Timmerman A.J."/>
            <person name="Duim B."/>
            <person name="Wagenaar J.A."/>
        </authorList>
    </citation>
    <scope>NUCLEOTIDE SEQUENCE [LARGE SCALE GENOMIC DNA]</scope>
    <source>
        <strain evidence="8">17S00004-5</strain>
    </source>
</reference>
<protein>
    <recommendedName>
        <fullName evidence="6">FAD/NAD(P)-binding domain-containing protein</fullName>
    </recommendedName>
</protein>
<keyword evidence="8" id="KW-1185">Reference proteome</keyword>
<evidence type="ECO:0000313" key="8">
    <source>
        <dbReference type="Proteomes" id="UP000240535"/>
    </source>
</evidence>
<accession>A0A2P8R0J0</accession>